<dbReference type="SUPFAM" id="SSF56801">
    <property type="entry name" value="Acetyl-CoA synthetase-like"/>
    <property type="match status" value="1"/>
</dbReference>
<dbReference type="PANTHER" id="PTHR36932">
    <property type="entry name" value="CAPSULAR POLYSACCHARIDE BIOSYNTHESIS PROTEIN"/>
    <property type="match status" value="1"/>
</dbReference>
<evidence type="ECO:0000313" key="2">
    <source>
        <dbReference type="Proteomes" id="UP000245430"/>
    </source>
</evidence>
<sequence>MALEDLLYPLLNTYHKLPFWVKNMVGYVYRCIPNQIRYGKFYKQYIERINFFQNSGNEKTIIAQQKLLLDSVNHAIRNIEFYNNYKEISNLEDFRRLPVITKDLINQNKTIFIDDKKNNLALKANTGGSSGNPFVFYIHKGKTRSKEKAHFDWYWSQFGYKSGMPIVMIRGKSLKNNEVFEYNSLDNKLIINSNSINKDTIAEIYDQIIKFKPKFIHAYPSSLLIFTKVCKAFTKLQSFDLDIKSVFLGSEGLTTDDFSLLENFYKANIVNWYGHSECLIHAGRQDKEGNFKFYPFYGFVELLDDNDNVISQPNQLGRIIATGFDNEVMPLIRYDTGDLGELSENNKVLDPSYTCLKNIQGRDKNFIYLSDDTAISLTSIIFGQHYKEFDYIKELQIEQYKKGVIIMSIVPLKTFGNEDMILFKKSLLKTVKENTLTIDMKIVKRTKKTPRGKHILLIQHLK</sequence>
<dbReference type="RefSeq" id="WP_109682893.1">
    <property type="nucleotide sequence ID" value="NZ_QGGP01000006.1"/>
</dbReference>
<dbReference type="AlphaFoldDB" id="A0A316DIK8"/>
<accession>A0A316DIK8</accession>
<protein>
    <submittedName>
        <fullName evidence="1">Phenylacetate-CoA ligase</fullName>
    </submittedName>
</protein>
<dbReference type="InterPro" id="IPR053158">
    <property type="entry name" value="CapK_Type1_Caps_Biosynth"/>
</dbReference>
<dbReference type="InterPro" id="IPR042099">
    <property type="entry name" value="ANL_N_sf"/>
</dbReference>
<evidence type="ECO:0000313" key="1">
    <source>
        <dbReference type="EMBL" id="PWK18011.1"/>
    </source>
</evidence>
<proteinExistence type="predicted"/>
<organism evidence="1 2">
    <name type="scientific">Xanthomarina spongicola</name>
    <dbReference type="NCBI Taxonomy" id="570520"/>
    <lineage>
        <taxon>Bacteria</taxon>
        <taxon>Pseudomonadati</taxon>
        <taxon>Bacteroidota</taxon>
        <taxon>Flavobacteriia</taxon>
        <taxon>Flavobacteriales</taxon>
        <taxon>Flavobacteriaceae</taxon>
        <taxon>Xanthomarina</taxon>
    </lineage>
</organism>
<gene>
    <name evidence="1" type="ORF">LX78_02410</name>
</gene>
<comment type="caution">
    <text evidence="1">The sequence shown here is derived from an EMBL/GenBank/DDBJ whole genome shotgun (WGS) entry which is preliminary data.</text>
</comment>
<keyword evidence="2" id="KW-1185">Reference proteome</keyword>
<keyword evidence="1" id="KW-0436">Ligase</keyword>
<dbReference type="Proteomes" id="UP000245430">
    <property type="component" value="Unassembled WGS sequence"/>
</dbReference>
<dbReference type="EMBL" id="QGGP01000006">
    <property type="protein sequence ID" value="PWK18011.1"/>
    <property type="molecule type" value="Genomic_DNA"/>
</dbReference>
<reference evidence="1 2" key="1">
    <citation type="submission" date="2018-05" db="EMBL/GenBank/DDBJ databases">
        <title>Genomic Encyclopedia of Archaeal and Bacterial Type Strains, Phase II (KMG-II): from individual species to whole genera.</title>
        <authorList>
            <person name="Goeker M."/>
        </authorList>
    </citation>
    <scope>NUCLEOTIDE SEQUENCE [LARGE SCALE GENOMIC DNA]</scope>
    <source>
        <strain evidence="1 2">DSM 22637</strain>
    </source>
</reference>
<dbReference type="PANTHER" id="PTHR36932:SF1">
    <property type="entry name" value="CAPSULAR POLYSACCHARIDE BIOSYNTHESIS PROTEIN"/>
    <property type="match status" value="1"/>
</dbReference>
<dbReference type="GO" id="GO:0016874">
    <property type="term" value="F:ligase activity"/>
    <property type="evidence" value="ECO:0007669"/>
    <property type="project" value="UniProtKB-KW"/>
</dbReference>
<dbReference type="OrthoDB" id="580775at2"/>
<dbReference type="Gene3D" id="3.40.50.12780">
    <property type="entry name" value="N-terminal domain of ligase-like"/>
    <property type="match status" value="1"/>
</dbReference>
<name>A0A316DIK8_9FLAO</name>